<dbReference type="STRING" id="8153.ENSHBUP00000025607"/>
<evidence type="ECO:0000256" key="7">
    <source>
        <dbReference type="SAM" id="MobiDB-lite"/>
    </source>
</evidence>
<evidence type="ECO:0000256" key="6">
    <source>
        <dbReference type="ARBA" id="ARBA00023242"/>
    </source>
</evidence>
<feature type="region of interest" description="Disordered" evidence="7">
    <location>
        <begin position="44"/>
        <end position="67"/>
    </location>
</feature>
<dbReference type="InterPro" id="IPR043519">
    <property type="entry name" value="NT_sf"/>
</dbReference>
<dbReference type="Ensembl" id="ENSHBUT00000005507.1">
    <property type="protein sequence ID" value="ENSHBUP00000025607.1"/>
    <property type="gene ID" value="ENSHBUG00000007707.1"/>
</dbReference>
<evidence type="ECO:0000313" key="10">
    <source>
        <dbReference type="Proteomes" id="UP000264840"/>
    </source>
</evidence>
<comment type="subcellular location">
    <subcellularLocation>
        <location evidence="2">Cytoplasm</location>
    </subcellularLocation>
    <subcellularLocation>
        <location evidence="1">Nucleus</location>
    </subcellularLocation>
</comment>
<dbReference type="PANTHER" id="PTHR45762:SF21">
    <property type="entry name" value="ZINC FINGER RNA-BINDING PROTEIN"/>
    <property type="match status" value="1"/>
</dbReference>
<dbReference type="GeneTree" id="ENSGT00940000167684"/>
<dbReference type="GO" id="GO:0071011">
    <property type="term" value="C:precatalytic spliceosome"/>
    <property type="evidence" value="ECO:0007669"/>
    <property type="project" value="TreeGrafter"/>
</dbReference>
<dbReference type="GO" id="GO:0003725">
    <property type="term" value="F:double-stranded RNA binding"/>
    <property type="evidence" value="ECO:0007669"/>
    <property type="project" value="TreeGrafter"/>
</dbReference>
<keyword evidence="5" id="KW-0694">RNA-binding</keyword>
<evidence type="ECO:0000256" key="3">
    <source>
        <dbReference type="ARBA" id="ARBA00022490"/>
    </source>
</evidence>
<proteinExistence type="predicted"/>
<organism evidence="9 10">
    <name type="scientific">Haplochromis burtoni</name>
    <name type="common">Burton's mouthbrooder</name>
    <name type="synonym">Chromis burtoni</name>
    <dbReference type="NCBI Taxonomy" id="8153"/>
    <lineage>
        <taxon>Eukaryota</taxon>
        <taxon>Metazoa</taxon>
        <taxon>Chordata</taxon>
        <taxon>Craniata</taxon>
        <taxon>Vertebrata</taxon>
        <taxon>Euteleostomi</taxon>
        <taxon>Actinopterygii</taxon>
        <taxon>Neopterygii</taxon>
        <taxon>Teleostei</taxon>
        <taxon>Neoteleostei</taxon>
        <taxon>Acanthomorphata</taxon>
        <taxon>Ovalentaria</taxon>
        <taxon>Cichlomorphae</taxon>
        <taxon>Cichliformes</taxon>
        <taxon>Cichlidae</taxon>
        <taxon>African cichlids</taxon>
        <taxon>Pseudocrenilabrinae</taxon>
        <taxon>Haplochromini</taxon>
        <taxon>Haplochromis</taxon>
    </lineage>
</organism>
<dbReference type="Gene3D" id="3.30.460.10">
    <property type="entry name" value="Beta Polymerase, domain 2"/>
    <property type="match status" value="1"/>
</dbReference>
<evidence type="ECO:0000313" key="9">
    <source>
        <dbReference type="Ensembl" id="ENSHBUP00000025607.1"/>
    </source>
</evidence>
<name>A0A3Q3CLX2_HAPBU</name>
<reference evidence="9" key="2">
    <citation type="submission" date="2025-09" db="UniProtKB">
        <authorList>
            <consortium name="Ensembl"/>
        </authorList>
    </citation>
    <scope>IDENTIFICATION</scope>
</reference>
<dbReference type="AlphaFoldDB" id="A0A3Q3CLX2"/>
<sequence length="67" mass="7707">MRENDRYVMTKHAAIYPSEDELQSIQKIVSITERALKLVSDIITDQDKTKEEDKEKKEPAKDRSVGG</sequence>
<protein>
    <recommendedName>
        <fullName evidence="8">DZF domain-containing protein</fullName>
    </recommendedName>
</protein>
<evidence type="ECO:0000256" key="1">
    <source>
        <dbReference type="ARBA" id="ARBA00004123"/>
    </source>
</evidence>
<keyword evidence="3" id="KW-0963">Cytoplasm</keyword>
<keyword evidence="4" id="KW-0677">Repeat</keyword>
<evidence type="ECO:0000256" key="5">
    <source>
        <dbReference type="ARBA" id="ARBA00022884"/>
    </source>
</evidence>
<feature type="domain" description="DZF" evidence="8">
    <location>
        <begin position="1"/>
        <end position="67"/>
    </location>
</feature>
<evidence type="ECO:0000259" key="8">
    <source>
        <dbReference type="PROSITE" id="PS51703"/>
    </source>
</evidence>
<dbReference type="PANTHER" id="PTHR45762">
    <property type="entry name" value="ZINC FINGER RNA-BINDING PROTEIN"/>
    <property type="match status" value="1"/>
</dbReference>
<dbReference type="Proteomes" id="UP000264840">
    <property type="component" value="Unplaced"/>
</dbReference>
<accession>A0A3Q3CLX2</accession>
<keyword evidence="10" id="KW-1185">Reference proteome</keyword>
<reference evidence="9" key="1">
    <citation type="submission" date="2025-08" db="UniProtKB">
        <authorList>
            <consortium name="Ensembl"/>
        </authorList>
    </citation>
    <scope>IDENTIFICATION</scope>
</reference>
<feature type="compositionally biased region" description="Basic and acidic residues" evidence="7">
    <location>
        <begin position="45"/>
        <end position="67"/>
    </location>
</feature>
<dbReference type="InterPro" id="IPR006561">
    <property type="entry name" value="DZF_dom"/>
</dbReference>
<dbReference type="GO" id="GO:0003727">
    <property type="term" value="F:single-stranded RNA binding"/>
    <property type="evidence" value="ECO:0007669"/>
    <property type="project" value="TreeGrafter"/>
</dbReference>
<dbReference type="GO" id="GO:0005737">
    <property type="term" value="C:cytoplasm"/>
    <property type="evidence" value="ECO:0007669"/>
    <property type="project" value="UniProtKB-SubCell"/>
</dbReference>
<keyword evidence="6" id="KW-0539">Nucleus</keyword>
<dbReference type="PROSITE" id="PS51703">
    <property type="entry name" value="DZF"/>
    <property type="match status" value="1"/>
</dbReference>
<evidence type="ECO:0000256" key="4">
    <source>
        <dbReference type="ARBA" id="ARBA00022737"/>
    </source>
</evidence>
<evidence type="ECO:0000256" key="2">
    <source>
        <dbReference type="ARBA" id="ARBA00004496"/>
    </source>
</evidence>